<sequence length="147" mass="15815">MLCETTRVLSGGDNFCGLSPKVVDSLADQPPSRKGARGARLSFANEPLANYSSAPQRLPNHKATAPHPPLPSSARRPEVVRRVRGAFARWTCLATGFSLFSVAEQPTRAAGKRKGSRSPVLCPVASRRQRLSARFHVSSTELGPVVI</sequence>
<gene>
    <name evidence="2" type="ORF">B0T14DRAFT_291125</name>
</gene>
<evidence type="ECO:0000313" key="3">
    <source>
        <dbReference type="Proteomes" id="UP001175000"/>
    </source>
</evidence>
<dbReference type="EMBL" id="JAULSU010000006">
    <property type="protein sequence ID" value="KAK0613971.1"/>
    <property type="molecule type" value="Genomic_DNA"/>
</dbReference>
<proteinExistence type="predicted"/>
<reference evidence="2" key="1">
    <citation type="submission" date="2023-06" db="EMBL/GenBank/DDBJ databases">
        <title>Genome-scale phylogeny and comparative genomics of the fungal order Sordariales.</title>
        <authorList>
            <consortium name="Lawrence Berkeley National Laboratory"/>
            <person name="Hensen N."/>
            <person name="Bonometti L."/>
            <person name="Westerberg I."/>
            <person name="Brannstrom I.O."/>
            <person name="Guillou S."/>
            <person name="Cros-Aarteil S."/>
            <person name="Calhoun S."/>
            <person name="Haridas S."/>
            <person name="Kuo A."/>
            <person name="Mondo S."/>
            <person name="Pangilinan J."/>
            <person name="Riley R."/>
            <person name="Labutti K."/>
            <person name="Andreopoulos B."/>
            <person name="Lipzen A."/>
            <person name="Chen C."/>
            <person name="Yanf M."/>
            <person name="Daum C."/>
            <person name="Ng V."/>
            <person name="Clum A."/>
            <person name="Steindorff A."/>
            <person name="Ohm R."/>
            <person name="Martin F."/>
            <person name="Silar P."/>
            <person name="Natvig D."/>
            <person name="Lalanne C."/>
            <person name="Gautier V."/>
            <person name="Ament-Velasquez S.L."/>
            <person name="Kruys A."/>
            <person name="Hutchinson M.I."/>
            <person name="Powell A.J."/>
            <person name="Barry K."/>
            <person name="Miller A.N."/>
            <person name="Grigoriev I.V."/>
            <person name="Debuchy R."/>
            <person name="Gladieux P."/>
            <person name="Thoren M.H."/>
            <person name="Johannesson H."/>
        </authorList>
    </citation>
    <scope>NUCLEOTIDE SEQUENCE</scope>
    <source>
        <strain evidence="2">CBS 606.72</strain>
    </source>
</reference>
<evidence type="ECO:0000256" key="1">
    <source>
        <dbReference type="SAM" id="MobiDB-lite"/>
    </source>
</evidence>
<comment type="caution">
    <text evidence="2">The sequence shown here is derived from an EMBL/GenBank/DDBJ whole genome shotgun (WGS) entry which is preliminary data.</text>
</comment>
<name>A0AA40BUC9_9PEZI</name>
<feature type="region of interest" description="Disordered" evidence="1">
    <location>
        <begin position="50"/>
        <end position="77"/>
    </location>
</feature>
<protein>
    <submittedName>
        <fullName evidence="2">Uncharacterized protein</fullName>
    </submittedName>
</protein>
<organism evidence="2 3">
    <name type="scientific">Immersiella caudata</name>
    <dbReference type="NCBI Taxonomy" id="314043"/>
    <lineage>
        <taxon>Eukaryota</taxon>
        <taxon>Fungi</taxon>
        <taxon>Dikarya</taxon>
        <taxon>Ascomycota</taxon>
        <taxon>Pezizomycotina</taxon>
        <taxon>Sordariomycetes</taxon>
        <taxon>Sordariomycetidae</taxon>
        <taxon>Sordariales</taxon>
        <taxon>Lasiosphaeriaceae</taxon>
        <taxon>Immersiella</taxon>
    </lineage>
</organism>
<keyword evidence="3" id="KW-1185">Reference proteome</keyword>
<dbReference type="AlphaFoldDB" id="A0AA40BUC9"/>
<evidence type="ECO:0000313" key="2">
    <source>
        <dbReference type="EMBL" id="KAK0613971.1"/>
    </source>
</evidence>
<dbReference type="Proteomes" id="UP001175000">
    <property type="component" value="Unassembled WGS sequence"/>
</dbReference>
<accession>A0AA40BUC9</accession>